<keyword evidence="1" id="KW-0472">Membrane</keyword>
<evidence type="ECO:0000256" key="1">
    <source>
        <dbReference type="SAM" id="Phobius"/>
    </source>
</evidence>
<feature type="transmembrane region" description="Helical" evidence="1">
    <location>
        <begin position="20"/>
        <end position="42"/>
    </location>
</feature>
<dbReference type="AlphaFoldDB" id="A0AAP0PQ91"/>
<dbReference type="Proteomes" id="UP001419268">
    <property type="component" value="Unassembled WGS sequence"/>
</dbReference>
<reference evidence="2 3" key="1">
    <citation type="submission" date="2024-01" db="EMBL/GenBank/DDBJ databases">
        <title>Genome assemblies of Stephania.</title>
        <authorList>
            <person name="Yang L."/>
        </authorList>
    </citation>
    <scope>NUCLEOTIDE SEQUENCE [LARGE SCALE GENOMIC DNA]</scope>
    <source>
        <strain evidence="2">JXDWG</strain>
        <tissue evidence="2">Leaf</tissue>
    </source>
</reference>
<comment type="caution">
    <text evidence="2">The sequence shown here is derived from an EMBL/GenBank/DDBJ whole genome shotgun (WGS) entry which is preliminary data.</text>
</comment>
<organism evidence="2 3">
    <name type="scientific">Stephania cephalantha</name>
    <dbReference type="NCBI Taxonomy" id="152367"/>
    <lineage>
        <taxon>Eukaryota</taxon>
        <taxon>Viridiplantae</taxon>
        <taxon>Streptophyta</taxon>
        <taxon>Embryophyta</taxon>
        <taxon>Tracheophyta</taxon>
        <taxon>Spermatophyta</taxon>
        <taxon>Magnoliopsida</taxon>
        <taxon>Ranunculales</taxon>
        <taxon>Menispermaceae</taxon>
        <taxon>Menispermoideae</taxon>
        <taxon>Cissampelideae</taxon>
        <taxon>Stephania</taxon>
    </lineage>
</organism>
<dbReference type="EMBL" id="JBBNAG010000003">
    <property type="protein sequence ID" value="KAK9148901.1"/>
    <property type="molecule type" value="Genomic_DNA"/>
</dbReference>
<protein>
    <submittedName>
        <fullName evidence="2">Uncharacterized protein</fullName>
    </submittedName>
</protein>
<accession>A0AAP0PQ91</accession>
<gene>
    <name evidence="2" type="ORF">Scep_007658</name>
</gene>
<evidence type="ECO:0000313" key="2">
    <source>
        <dbReference type="EMBL" id="KAK9148901.1"/>
    </source>
</evidence>
<evidence type="ECO:0000313" key="3">
    <source>
        <dbReference type="Proteomes" id="UP001419268"/>
    </source>
</evidence>
<keyword evidence="1" id="KW-1133">Transmembrane helix</keyword>
<keyword evidence="3" id="KW-1185">Reference proteome</keyword>
<sequence>MFAFTLLGQINKISLKKDAILLMLRCCNLLFNLLVLSSRILVNQALVLQPTKF</sequence>
<proteinExistence type="predicted"/>
<name>A0AAP0PQ91_9MAGN</name>
<keyword evidence="1" id="KW-0812">Transmembrane</keyword>